<comment type="caution">
    <text evidence="1">The sequence shown here is derived from an EMBL/GenBank/DDBJ whole genome shotgun (WGS) entry which is preliminary data.</text>
</comment>
<dbReference type="EMBL" id="BMPZ01000003">
    <property type="protein sequence ID" value="GGI78332.1"/>
    <property type="molecule type" value="Genomic_DNA"/>
</dbReference>
<organism evidence="1 2">
    <name type="scientific">Shewanella gelidii</name>
    <dbReference type="NCBI Taxonomy" id="1642821"/>
    <lineage>
        <taxon>Bacteria</taxon>
        <taxon>Pseudomonadati</taxon>
        <taxon>Pseudomonadota</taxon>
        <taxon>Gammaproteobacteria</taxon>
        <taxon>Alteromonadales</taxon>
        <taxon>Shewanellaceae</taxon>
        <taxon>Shewanella</taxon>
    </lineage>
</organism>
<dbReference type="Proteomes" id="UP000613743">
    <property type="component" value="Unassembled WGS sequence"/>
</dbReference>
<evidence type="ECO:0000313" key="2">
    <source>
        <dbReference type="Proteomes" id="UP000613743"/>
    </source>
</evidence>
<sequence>MNPLKIVSGIFTVAFIWLGMTELQAAPKSSPQLASLKSAYIYNIAKFTRWPEGTWHRNDESLILCVYGRGDVVSELKKLEGKLVDSHPIVLNSPTEQAEFSKCHLLYISPQERKRFRYLFDLLPMRSLLTIGDDPSFISSGGMVNFKQLNKRLRFEVNMDQLRSSDLTFSSNLMKLAIQVEQQGGRR</sequence>
<accession>A0A917JNI0</accession>
<dbReference type="RefSeq" id="WP_188919407.1">
    <property type="nucleotide sequence ID" value="NZ_BMPZ01000003.1"/>
</dbReference>
<dbReference type="AlphaFoldDB" id="A0A917JNI0"/>
<dbReference type="InterPro" id="IPR025293">
    <property type="entry name" value="YfiR/HmsC-like"/>
</dbReference>
<reference evidence="1" key="1">
    <citation type="journal article" date="2014" name="Int. J. Syst. Evol. Microbiol.">
        <title>Complete genome sequence of Corynebacterium casei LMG S-19264T (=DSM 44701T), isolated from a smear-ripened cheese.</title>
        <authorList>
            <consortium name="US DOE Joint Genome Institute (JGI-PGF)"/>
            <person name="Walter F."/>
            <person name="Albersmeier A."/>
            <person name="Kalinowski J."/>
            <person name="Ruckert C."/>
        </authorList>
    </citation>
    <scope>NUCLEOTIDE SEQUENCE</scope>
    <source>
        <strain evidence="1">JCM 30804</strain>
    </source>
</reference>
<evidence type="ECO:0000313" key="1">
    <source>
        <dbReference type="EMBL" id="GGI78332.1"/>
    </source>
</evidence>
<dbReference type="Pfam" id="PF13689">
    <property type="entry name" value="DUF4154"/>
    <property type="match status" value="1"/>
</dbReference>
<evidence type="ECO:0008006" key="3">
    <source>
        <dbReference type="Google" id="ProtNLM"/>
    </source>
</evidence>
<reference evidence="1" key="2">
    <citation type="submission" date="2020-09" db="EMBL/GenBank/DDBJ databases">
        <authorList>
            <person name="Sun Q."/>
            <person name="Ohkuma M."/>
        </authorList>
    </citation>
    <scope>NUCLEOTIDE SEQUENCE</scope>
    <source>
        <strain evidence="1">JCM 30804</strain>
    </source>
</reference>
<name>A0A917JNI0_9GAMM</name>
<proteinExistence type="predicted"/>
<protein>
    <recommendedName>
        <fullName evidence="3">YfiR family protein</fullName>
    </recommendedName>
</protein>
<gene>
    <name evidence="1" type="ORF">GCM10009332_14660</name>
</gene>
<keyword evidence="2" id="KW-1185">Reference proteome</keyword>